<proteinExistence type="inferred from homology"/>
<dbReference type="NCBIfam" id="TIGR00152">
    <property type="entry name" value="dephospho-CoA kinase"/>
    <property type="match status" value="1"/>
</dbReference>
<keyword evidence="2 5" id="KW-0547">Nucleotide-binding</keyword>
<dbReference type="AlphaFoldDB" id="A0A1I5VRL4"/>
<evidence type="ECO:0000313" key="8">
    <source>
        <dbReference type="Proteomes" id="UP000199031"/>
    </source>
</evidence>
<dbReference type="Pfam" id="PF01121">
    <property type="entry name" value="CoaE"/>
    <property type="match status" value="1"/>
</dbReference>
<dbReference type="PANTHER" id="PTHR10695:SF46">
    <property type="entry name" value="BIFUNCTIONAL COENZYME A SYNTHASE-RELATED"/>
    <property type="match status" value="1"/>
</dbReference>
<evidence type="ECO:0000256" key="6">
    <source>
        <dbReference type="NCBIfam" id="TIGR00152"/>
    </source>
</evidence>
<comment type="similarity">
    <text evidence="1 5">Belongs to the CoaE family.</text>
</comment>
<evidence type="ECO:0000256" key="4">
    <source>
        <dbReference type="ARBA" id="ARBA00022993"/>
    </source>
</evidence>
<name>A0A1I5VRL4_9BACT</name>
<dbReference type="PANTHER" id="PTHR10695">
    <property type="entry name" value="DEPHOSPHO-COA KINASE-RELATED"/>
    <property type="match status" value="1"/>
</dbReference>
<evidence type="ECO:0000313" key="7">
    <source>
        <dbReference type="EMBL" id="SFQ10149.1"/>
    </source>
</evidence>
<dbReference type="GO" id="GO:0005524">
    <property type="term" value="F:ATP binding"/>
    <property type="evidence" value="ECO:0007669"/>
    <property type="project" value="UniProtKB-UniRule"/>
</dbReference>
<keyword evidence="8" id="KW-1185">Reference proteome</keyword>
<organism evidence="7 8">
    <name type="scientific">Parafilimonas terrae</name>
    <dbReference type="NCBI Taxonomy" id="1465490"/>
    <lineage>
        <taxon>Bacteria</taxon>
        <taxon>Pseudomonadati</taxon>
        <taxon>Bacteroidota</taxon>
        <taxon>Chitinophagia</taxon>
        <taxon>Chitinophagales</taxon>
        <taxon>Chitinophagaceae</taxon>
        <taxon>Parafilimonas</taxon>
    </lineage>
</organism>
<dbReference type="Gene3D" id="3.40.50.300">
    <property type="entry name" value="P-loop containing nucleotide triphosphate hydrolases"/>
    <property type="match status" value="1"/>
</dbReference>
<keyword evidence="5 7" id="KW-0418">Kinase</keyword>
<dbReference type="EC" id="2.7.1.24" evidence="5 6"/>
<dbReference type="OrthoDB" id="9812943at2"/>
<comment type="subcellular location">
    <subcellularLocation>
        <location evidence="5">Cytoplasm</location>
    </subcellularLocation>
</comment>
<dbReference type="InterPro" id="IPR027417">
    <property type="entry name" value="P-loop_NTPase"/>
</dbReference>
<dbReference type="PROSITE" id="PS51219">
    <property type="entry name" value="DPCK"/>
    <property type="match status" value="1"/>
</dbReference>
<evidence type="ECO:0000256" key="3">
    <source>
        <dbReference type="ARBA" id="ARBA00022840"/>
    </source>
</evidence>
<evidence type="ECO:0000256" key="1">
    <source>
        <dbReference type="ARBA" id="ARBA00009018"/>
    </source>
</evidence>
<keyword evidence="4 5" id="KW-0173">Coenzyme A biosynthesis</keyword>
<dbReference type="CDD" id="cd02022">
    <property type="entry name" value="DPCK"/>
    <property type="match status" value="1"/>
</dbReference>
<accession>A0A1I5VRL4</accession>
<sequence>MLKIGLTGGMGSGKTTVSKIFSVLGIPVFYADEAAKNIMNENAALKKGIINLFGKEAYVNNMLNRKYIADVVFNDKFKLDQLNALVHPVTIAAADEWANAQSSAYVIKEAALMFESPAAASLDYIIGVYAPQHLRLQRVMNRDNVSREAVLARMNNQLDETIKMKLCDFVIVNDEQTAVLPQVLDLHKKLLEMAG</sequence>
<dbReference type="SUPFAM" id="SSF52540">
    <property type="entry name" value="P-loop containing nucleoside triphosphate hydrolases"/>
    <property type="match status" value="1"/>
</dbReference>
<keyword evidence="5" id="KW-0808">Transferase</keyword>
<dbReference type="GO" id="GO:0005737">
    <property type="term" value="C:cytoplasm"/>
    <property type="evidence" value="ECO:0007669"/>
    <property type="project" value="UniProtKB-SubCell"/>
</dbReference>
<protein>
    <recommendedName>
        <fullName evidence="5 6">Dephospho-CoA kinase</fullName>
        <ecNumber evidence="5 6">2.7.1.24</ecNumber>
    </recommendedName>
    <alternativeName>
        <fullName evidence="5">Dephosphocoenzyme A kinase</fullName>
    </alternativeName>
</protein>
<evidence type="ECO:0000256" key="5">
    <source>
        <dbReference type="HAMAP-Rule" id="MF_00376"/>
    </source>
</evidence>
<keyword evidence="3 5" id="KW-0067">ATP-binding</keyword>
<feature type="binding site" evidence="5">
    <location>
        <begin position="11"/>
        <end position="16"/>
    </location>
    <ligand>
        <name>ATP</name>
        <dbReference type="ChEBI" id="CHEBI:30616"/>
    </ligand>
</feature>
<comment type="pathway">
    <text evidence="5">Cofactor biosynthesis; coenzyme A biosynthesis; CoA from (R)-pantothenate: step 5/5.</text>
</comment>
<dbReference type="Proteomes" id="UP000199031">
    <property type="component" value="Unassembled WGS sequence"/>
</dbReference>
<dbReference type="EMBL" id="FOXQ01000005">
    <property type="protein sequence ID" value="SFQ10149.1"/>
    <property type="molecule type" value="Genomic_DNA"/>
</dbReference>
<keyword evidence="5" id="KW-0963">Cytoplasm</keyword>
<comment type="function">
    <text evidence="5">Catalyzes the phosphorylation of the 3'-hydroxyl group of dephosphocoenzyme A to form coenzyme A.</text>
</comment>
<reference evidence="7 8" key="1">
    <citation type="submission" date="2016-10" db="EMBL/GenBank/DDBJ databases">
        <authorList>
            <person name="de Groot N.N."/>
        </authorList>
    </citation>
    <scope>NUCLEOTIDE SEQUENCE [LARGE SCALE GENOMIC DNA]</scope>
    <source>
        <strain evidence="7 8">DSM 28286</strain>
    </source>
</reference>
<dbReference type="STRING" id="1465490.SAMN05444277_105148"/>
<dbReference type="GO" id="GO:0004140">
    <property type="term" value="F:dephospho-CoA kinase activity"/>
    <property type="evidence" value="ECO:0007669"/>
    <property type="project" value="UniProtKB-UniRule"/>
</dbReference>
<dbReference type="RefSeq" id="WP_090657942.1">
    <property type="nucleotide sequence ID" value="NZ_FOXQ01000005.1"/>
</dbReference>
<dbReference type="HAMAP" id="MF_00376">
    <property type="entry name" value="Dephospho_CoA_kinase"/>
    <property type="match status" value="1"/>
</dbReference>
<gene>
    <name evidence="5" type="primary">coaE</name>
    <name evidence="7" type="ORF">SAMN05444277_105148</name>
</gene>
<evidence type="ECO:0000256" key="2">
    <source>
        <dbReference type="ARBA" id="ARBA00022741"/>
    </source>
</evidence>
<dbReference type="InterPro" id="IPR001977">
    <property type="entry name" value="Depp_CoAkinase"/>
</dbReference>
<comment type="catalytic activity">
    <reaction evidence="5">
        <text>3'-dephospho-CoA + ATP = ADP + CoA + H(+)</text>
        <dbReference type="Rhea" id="RHEA:18245"/>
        <dbReference type="ChEBI" id="CHEBI:15378"/>
        <dbReference type="ChEBI" id="CHEBI:30616"/>
        <dbReference type="ChEBI" id="CHEBI:57287"/>
        <dbReference type="ChEBI" id="CHEBI:57328"/>
        <dbReference type="ChEBI" id="CHEBI:456216"/>
        <dbReference type="EC" id="2.7.1.24"/>
    </reaction>
</comment>
<dbReference type="GO" id="GO:0015937">
    <property type="term" value="P:coenzyme A biosynthetic process"/>
    <property type="evidence" value="ECO:0007669"/>
    <property type="project" value="UniProtKB-UniRule"/>
</dbReference>
<dbReference type="UniPathway" id="UPA00241">
    <property type="reaction ID" value="UER00356"/>
</dbReference>